<organism evidence="1 2">
    <name type="scientific">Holothuria leucospilota</name>
    <name type="common">Black long sea cucumber</name>
    <name type="synonym">Mertensiothuria leucospilota</name>
    <dbReference type="NCBI Taxonomy" id="206669"/>
    <lineage>
        <taxon>Eukaryota</taxon>
        <taxon>Metazoa</taxon>
        <taxon>Echinodermata</taxon>
        <taxon>Eleutherozoa</taxon>
        <taxon>Echinozoa</taxon>
        <taxon>Holothuroidea</taxon>
        <taxon>Aspidochirotacea</taxon>
        <taxon>Aspidochirotida</taxon>
        <taxon>Holothuriidae</taxon>
        <taxon>Holothuria</taxon>
    </lineage>
</organism>
<gene>
    <name evidence="1" type="ORF">HOLleu_39565</name>
</gene>
<comment type="caution">
    <text evidence="1">The sequence shown here is derived from an EMBL/GenBank/DDBJ whole genome shotgun (WGS) entry which is preliminary data.</text>
</comment>
<dbReference type="OrthoDB" id="8068875at2759"/>
<keyword evidence="2" id="KW-1185">Reference proteome</keyword>
<dbReference type="GO" id="GO:0019319">
    <property type="term" value="P:hexose biosynthetic process"/>
    <property type="evidence" value="ECO:0007669"/>
    <property type="project" value="TreeGrafter"/>
</dbReference>
<proteinExistence type="predicted"/>
<dbReference type="InterPro" id="IPR027417">
    <property type="entry name" value="P-loop_NTPase"/>
</dbReference>
<dbReference type="InterPro" id="IPR052654">
    <property type="entry name" value="CS_Sulfotransferase"/>
</dbReference>
<dbReference type="GO" id="GO:0050659">
    <property type="term" value="F:N-acetylgalactosamine 4-sulfate 6-O-sulfotransferase activity"/>
    <property type="evidence" value="ECO:0007669"/>
    <property type="project" value="TreeGrafter"/>
</dbReference>
<dbReference type="SUPFAM" id="SSF52540">
    <property type="entry name" value="P-loop containing nucleoside triphosphate hydrolases"/>
    <property type="match status" value="1"/>
</dbReference>
<evidence type="ECO:0000313" key="1">
    <source>
        <dbReference type="EMBL" id="KAJ8022154.1"/>
    </source>
</evidence>
<evidence type="ECO:0000313" key="2">
    <source>
        <dbReference type="Proteomes" id="UP001152320"/>
    </source>
</evidence>
<dbReference type="PANTHER" id="PTHR15723">
    <property type="entry name" value="CARBOHYDRATE SULFOTRANSFERASE 15"/>
    <property type="match status" value="1"/>
</dbReference>
<accession>A0A9Q0YKD7</accession>
<protein>
    <submittedName>
        <fullName evidence="1">Carbohydrate sulfotransferase 15</fullName>
    </submittedName>
</protein>
<dbReference type="AlphaFoldDB" id="A0A9Q0YKD7"/>
<dbReference type="Gene3D" id="3.40.50.300">
    <property type="entry name" value="P-loop containing nucleotide triphosphate hydrolases"/>
    <property type="match status" value="1"/>
</dbReference>
<sequence>MSPAPTLPFRKLERNLRFAIVSTSICLVTWLILANVRSWKESLQRSHITRDDDIDNYLPKSHPTLPTLARTSHTRDSLMVAMDWNPGMIRNVTHVFTKQMARYGMLKVIPSTYKKQLTAAERAAEGNIYMPGRDVIVASSQKSLRNQKKLKFKLESTMTGSEMAIIKSNIEQRLKEHRKRLSDVPLTFDRKKLPPALLYIDSKVFETFPETYLKDYKNPCWWDKQRSTLQCLPYFYIGGAPKCATTDMWNRLSGHPDVIRSLGKEAHWWSRGNHTEKDVYYFLGRNRRVFRTKGKDNPQYVARTRVAMDASACTFWHNFRSARILGNPSEGPPFLLSDIMRAAQPNAKFIFILRNPTERQYSEYLDIDDLWKGKIKSAVDFHARVENMIRLFDLCLQENTFRHCVAVNFTPEGRIQACWIQ</sequence>
<name>A0A9Q0YKD7_HOLLE</name>
<dbReference type="PANTHER" id="PTHR15723:SF0">
    <property type="entry name" value="CARBOHYDRATE SULFOTRANSFERASE 15"/>
    <property type="match status" value="1"/>
</dbReference>
<dbReference type="Proteomes" id="UP001152320">
    <property type="component" value="Chromosome 21"/>
</dbReference>
<dbReference type="EMBL" id="JAIZAY010000021">
    <property type="protein sequence ID" value="KAJ8022154.1"/>
    <property type="molecule type" value="Genomic_DNA"/>
</dbReference>
<reference evidence="1" key="1">
    <citation type="submission" date="2021-10" db="EMBL/GenBank/DDBJ databases">
        <title>Tropical sea cucumber genome reveals ecological adaptation and Cuvierian tubules defense mechanism.</title>
        <authorList>
            <person name="Chen T."/>
        </authorList>
    </citation>
    <scope>NUCLEOTIDE SEQUENCE</scope>
    <source>
        <strain evidence="1">Nanhai2018</strain>
        <tissue evidence="1">Muscle</tissue>
    </source>
</reference>